<name>A0A6P8IQC0_ACTTE</name>
<dbReference type="KEGG" id="aten:116303249"/>
<dbReference type="AlphaFoldDB" id="A0A6P8IQC0"/>
<dbReference type="GO" id="GO:0005886">
    <property type="term" value="C:plasma membrane"/>
    <property type="evidence" value="ECO:0007669"/>
    <property type="project" value="TreeGrafter"/>
</dbReference>
<dbReference type="GO" id="GO:0006816">
    <property type="term" value="P:calcium ion transport"/>
    <property type="evidence" value="ECO:0007669"/>
    <property type="project" value="TreeGrafter"/>
</dbReference>
<dbReference type="Proteomes" id="UP000515163">
    <property type="component" value="Unplaced"/>
</dbReference>
<dbReference type="PANTHER" id="PTHR46730">
    <property type="entry name" value="POLYCYSTIN-1"/>
    <property type="match status" value="1"/>
</dbReference>
<keyword evidence="7" id="KW-1185">Reference proteome</keyword>
<dbReference type="GO" id="GO:0005261">
    <property type="term" value="F:monoatomic cation channel activity"/>
    <property type="evidence" value="ECO:0007669"/>
    <property type="project" value="TreeGrafter"/>
</dbReference>
<keyword evidence="5" id="KW-0472">Membrane</keyword>
<feature type="domain" description="PKD" evidence="6">
    <location>
        <begin position="767"/>
        <end position="810"/>
    </location>
</feature>
<dbReference type="PANTHER" id="PTHR46730:SF4">
    <property type="entry name" value="POLYCYSTIC KIDNEY DISEASE PROTEIN 1-LIKE 1"/>
    <property type="match status" value="1"/>
</dbReference>
<sequence>MTLSRGSNISVTVDYGDGTIEQNKLPDSIYYELGEDPNGATETTGDGIIAFVGYPVKENGTLFNIEMTFARLGSFRVMILRKPALQSSIIDQSNQVPRRTRCSDAEMFDLDNQSCCTSGIGCQSSQVTQNLTGYTYQHIIYDYQSFQYVSIPTFKSIDVSVNVIKGDIIVLQPYGSSGGQLAKLNKNSSAITALTFSTDNNIEVGNTFESRVEPVATRDIFAFRAIYSSGISHEIKHLYNRDSSFSMNFALQSSGRTLTVFSKPIIVQEKLHSVNISIPRRGLVNGTSLFNIEAFGTDLTMTVSFGDGFTQMFSNVQPIEHQYPKKDVFNVDIQIYNKVSWYWMQCQYETIMPVILDIHRCREGFVYQPLVPVKTILYGGDFANISTKFSDGGEEHFVSNISMINFPVENEINHSFPNPDAYDVTAFAINGLSNTTVKCTIYVEIPIQGLDMSNISSSINVAHNISLPLTAQGGSNLTYKGILNDKPAEITCVNSNCSQAGVLILAGSYPTGKNTLTACVYNHVTLGLCRTAYFTAYQIVSGTLLLLRHAYLVDQTVDVSVAFQNGSDVSCFLELQGYQAMQQKCKAGFVMTKSVTCATSGVFKVLANCSNMFSFEYRESNFSCIYPVRQTVLTSNSPQSILTGTINFTLSHIAPVPSSAACHVDFGDSVKMVFEDCFLPLNFSHKYSAEGDYLVNASVYNKLTSKWSSTFVKIEEPIEVIILEIERSPCDQMYGKPGGGPLNNMFPVECPMIFKIAHMDGTRPNVEWNFGDNQIQLMNSSVRTQTHTCAQEGLYNFTVKAFNQISSLSSHLVYECRPSIKCTIYEDSPFLTYEPANITLHIENADYLTAVLIDFGDGEFQVVGASARKNDFPGFPFKVIEPIIVYKNQRRITA</sequence>
<dbReference type="InterPro" id="IPR035986">
    <property type="entry name" value="PKD_dom_sf"/>
</dbReference>
<evidence type="ECO:0000256" key="3">
    <source>
        <dbReference type="ARBA" id="ARBA00022737"/>
    </source>
</evidence>
<evidence type="ECO:0000259" key="6">
    <source>
        <dbReference type="PROSITE" id="PS50093"/>
    </source>
</evidence>
<dbReference type="SUPFAM" id="SSF49299">
    <property type="entry name" value="PKD domain"/>
    <property type="match status" value="3"/>
</dbReference>
<evidence type="ECO:0000256" key="2">
    <source>
        <dbReference type="ARBA" id="ARBA00022692"/>
    </source>
</evidence>
<protein>
    <submittedName>
        <fullName evidence="8">Uncharacterized protein LOC116303249</fullName>
    </submittedName>
</protein>
<evidence type="ECO:0000256" key="4">
    <source>
        <dbReference type="ARBA" id="ARBA00022989"/>
    </source>
</evidence>
<keyword evidence="3" id="KW-0677">Repeat</keyword>
<dbReference type="InParanoid" id="A0A6P8IQC0"/>
<organism evidence="7 8">
    <name type="scientific">Actinia tenebrosa</name>
    <name type="common">Australian red waratah sea anemone</name>
    <dbReference type="NCBI Taxonomy" id="6105"/>
    <lineage>
        <taxon>Eukaryota</taxon>
        <taxon>Metazoa</taxon>
        <taxon>Cnidaria</taxon>
        <taxon>Anthozoa</taxon>
        <taxon>Hexacorallia</taxon>
        <taxon>Actiniaria</taxon>
        <taxon>Actiniidae</taxon>
        <taxon>Actinia</taxon>
    </lineage>
</organism>
<evidence type="ECO:0000313" key="8">
    <source>
        <dbReference type="RefSeq" id="XP_031568620.1"/>
    </source>
</evidence>
<dbReference type="CDD" id="cd00146">
    <property type="entry name" value="PKD"/>
    <property type="match status" value="1"/>
</dbReference>
<evidence type="ECO:0000256" key="5">
    <source>
        <dbReference type="ARBA" id="ARBA00023136"/>
    </source>
</evidence>
<proteinExistence type="predicted"/>
<dbReference type="GeneID" id="116303249"/>
<comment type="subcellular location">
    <subcellularLocation>
        <location evidence="1">Membrane</location>
    </subcellularLocation>
</comment>
<dbReference type="OrthoDB" id="10357704at2759"/>
<dbReference type="PROSITE" id="PS50093">
    <property type="entry name" value="PKD"/>
    <property type="match status" value="1"/>
</dbReference>
<dbReference type="Pfam" id="PF00801">
    <property type="entry name" value="PKD"/>
    <property type="match status" value="1"/>
</dbReference>
<gene>
    <name evidence="8" type="primary">LOC116303249</name>
</gene>
<keyword evidence="2" id="KW-0812">Transmembrane</keyword>
<evidence type="ECO:0000256" key="1">
    <source>
        <dbReference type="ARBA" id="ARBA00004370"/>
    </source>
</evidence>
<dbReference type="RefSeq" id="XP_031568620.1">
    <property type="nucleotide sequence ID" value="XM_031712760.1"/>
</dbReference>
<accession>A0A6P8IQC0</accession>
<keyword evidence="4" id="KW-1133">Transmembrane helix</keyword>
<dbReference type="InterPro" id="IPR000601">
    <property type="entry name" value="PKD_dom"/>
</dbReference>
<reference evidence="8" key="1">
    <citation type="submission" date="2025-08" db="UniProtKB">
        <authorList>
            <consortium name="RefSeq"/>
        </authorList>
    </citation>
    <scope>IDENTIFICATION</scope>
    <source>
        <tissue evidence="8">Tentacle</tissue>
    </source>
</reference>
<evidence type="ECO:0000313" key="7">
    <source>
        <dbReference type="Proteomes" id="UP000515163"/>
    </source>
</evidence>